<feature type="DNA-binding region" description="H-T-H motif" evidence="5">
    <location>
        <begin position="31"/>
        <end position="50"/>
    </location>
</feature>
<evidence type="ECO:0000313" key="8">
    <source>
        <dbReference type="Proteomes" id="UP000533598"/>
    </source>
</evidence>
<dbReference type="InterPro" id="IPR001647">
    <property type="entry name" value="HTH_TetR"/>
</dbReference>
<keyword evidence="4" id="KW-0804">Transcription</keyword>
<keyword evidence="2" id="KW-0805">Transcription regulation</keyword>
<accession>A0A7W7FYU7</accession>
<keyword evidence="3 5" id="KW-0238">DNA-binding</keyword>
<evidence type="ECO:0000256" key="3">
    <source>
        <dbReference type="ARBA" id="ARBA00023125"/>
    </source>
</evidence>
<dbReference type="GO" id="GO:0046677">
    <property type="term" value="P:response to antibiotic"/>
    <property type="evidence" value="ECO:0007669"/>
    <property type="project" value="InterPro"/>
</dbReference>
<dbReference type="InterPro" id="IPR003012">
    <property type="entry name" value="Tet_transcr_reg_TetR"/>
</dbReference>
<evidence type="ECO:0000256" key="5">
    <source>
        <dbReference type="PROSITE-ProRule" id="PRU00335"/>
    </source>
</evidence>
<dbReference type="PRINTS" id="PR00455">
    <property type="entry name" value="HTHTETR"/>
</dbReference>
<name>A0A7W7FYU7_9PSEU</name>
<dbReference type="PRINTS" id="PR00400">
    <property type="entry name" value="TETREPRESSOR"/>
</dbReference>
<reference evidence="7 8" key="1">
    <citation type="submission" date="2020-08" db="EMBL/GenBank/DDBJ databases">
        <title>Sequencing the genomes of 1000 actinobacteria strains.</title>
        <authorList>
            <person name="Klenk H.-P."/>
        </authorList>
    </citation>
    <scope>NUCLEOTIDE SEQUENCE [LARGE SCALE GENOMIC DNA]</scope>
    <source>
        <strain evidence="7 8">DSM 44230</strain>
    </source>
</reference>
<sequence length="217" mass="23633">MTEPERPALTRDRIVAAALRLVEADGLDKLSVRKLGAALGVEGMAIYHHIPNKDALLQALVDRVNSLEDTPVPEELPWRDRLRAHYQRFRRVVRSHPNLAQLVLTRPARDKRSADATEAQCRALAAGGLAGPALLLAHRTIGSYVVGFLSIEVRAALGDQGQSPSVQLNLAEDYPFLSGLYAVDDSLSWDEQFDAGLSLLFDAVAALGGKDPRRQPG</sequence>
<evidence type="ECO:0000256" key="2">
    <source>
        <dbReference type="ARBA" id="ARBA00023015"/>
    </source>
</evidence>
<protein>
    <submittedName>
        <fullName evidence="7">AcrR family transcriptional regulator</fullName>
    </submittedName>
</protein>
<evidence type="ECO:0000256" key="1">
    <source>
        <dbReference type="ARBA" id="ARBA00022491"/>
    </source>
</evidence>
<keyword evidence="8" id="KW-1185">Reference proteome</keyword>
<dbReference type="InterPro" id="IPR050109">
    <property type="entry name" value="HTH-type_TetR-like_transc_reg"/>
</dbReference>
<dbReference type="SUPFAM" id="SSF46689">
    <property type="entry name" value="Homeodomain-like"/>
    <property type="match status" value="1"/>
</dbReference>
<comment type="caution">
    <text evidence="7">The sequence shown here is derived from an EMBL/GenBank/DDBJ whole genome shotgun (WGS) entry which is preliminary data.</text>
</comment>
<dbReference type="Pfam" id="PF00440">
    <property type="entry name" value="TetR_N"/>
    <property type="match status" value="1"/>
</dbReference>
<dbReference type="AlphaFoldDB" id="A0A7W7FYU7"/>
<dbReference type="GO" id="GO:0045892">
    <property type="term" value="P:negative regulation of DNA-templated transcription"/>
    <property type="evidence" value="ECO:0007669"/>
    <property type="project" value="InterPro"/>
</dbReference>
<evidence type="ECO:0000259" key="6">
    <source>
        <dbReference type="PROSITE" id="PS50977"/>
    </source>
</evidence>
<dbReference type="GO" id="GO:0003700">
    <property type="term" value="F:DNA-binding transcription factor activity"/>
    <property type="evidence" value="ECO:0007669"/>
    <property type="project" value="TreeGrafter"/>
</dbReference>
<dbReference type="Gene3D" id="1.10.10.60">
    <property type="entry name" value="Homeodomain-like"/>
    <property type="match status" value="1"/>
</dbReference>
<dbReference type="PROSITE" id="PS50977">
    <property type="entry name" value="HTH_TETR_2"/>
    <property type="match status" value="1"/>
</dbReference>
<organism evidence="7 8">
    <name type="scientific">Crossiella cryophila</name>
    <dbReference type="NCBI Taxonomy" id="43355"/>
    <lineage>
        <taxon>Bacteria</taxon>
        <taxon>Bacillati</taxon>
        <taxon>Actinomycetota</taxon>
        <taxon>Actinomycetes</taxon>
        <taxon>Pseudonocardiales</taxon>
        <taxon>Pseudonocardiaceae</taxon>
        <taxon>Crossiella</taxon>
    </lineage>
</organism>
<dbReference type="PANTHER" id="PTHR30055">
    <property type="entry name" value="HTH-TYPE TRANSCRIPTIONAL REGULATOR RUTR"/>
    <property type="match status" value="1"/>
</dbReference>
<dbReference type="RefSeq" id="WP_185006249.1">
    <property type="nucleotide sequence ID" value="NZ_BAAAUI010000005.1"/>
</dbReference>
<dbReference type="InterPro" id="IPR004111">
    <property type="entry name" value="Repressor_TetR_C"/>
</dbReference>
<dbReference type="Gene3D" id="1.10.357.10">
    <property type="entry name" value="Tetracycline Repressor, domain 2"/>
    <property type="match status" value="1"/>
</dbReference>
<dbReference type="InterPro" id="IPR009057">
    <property type="entry name" value="Homeodomain-like_sf"/>
</dbReference>
<evidence type="ECO:0000313" key="7">
    <source>
        <dbReference type="EMBL" id="MBB4680439.1"/>
    </source>
</evidence>
<dbReference type="GO" id="GO:0000976">
    <property type="term" value="F:transcription cis-regulatory region binding"/>
    <property type="evidence" value="ECO:0007669"/>
    <property type="project" value="TreeGrafter"/>
</dbReference>
<dbReference type="Proteomes" id="UP000533598">
    <property type="component" value="Unassembled WGS sequence"/>
</dbReference>
<proteinExistence type="predicted"/>
<evidence type="ECO:0000256" key="4">
    <source>
        <dbReference type="ARBA" id="ARBA00023163"/>
    </source>
</evidence>
<dbReference type="EMBL" id="JACHMH010000001">
    <property type="protein sequence ID" value="MBB4680439.1"/>
    <property type="molecule type" value="Genomic_DNA"/>
</dbReference>
<keyword evidence="1" id="KW-0678">Repressor</keyword>
<gene>
    <name evidence="7" type="ORF">HNR67_006557</name>
</gene>
<dbReference type="PANTHER" id="PTHR30055:SF151">
    <property type="entry name" value="TRANSCRIPTIONAL REGULATORY PROTEIN"/>
    <property type="match status" value="1"/>
</dbReference>
<dbReference type="InterPro" id="IPR036271">
    <property type="entry name" value="Tet_transcr_reg_TetR-rel_C_sf"/>
</dbReference>
<dbReference type="Pfam" id="PF02909">
    <property type="entry name" value="TetR_C_1"/>
    <property type="match status" value="1"/>
</dbReference>
<feature type="domain" description="HTH tetR-type" evidence="6">
    <location>
        <begin position="8"/>
        <end position="68"/>
    </location>
</feature>
<dbReference type="SUPFAM" id="SSF48498">
    <property type="entry name" value="Tetracyclin repressor-like, C-terminal domain"/>
    <property type="match status" value="1"/>
</dbReference>